<feature type="non-terminal residue" evidence="1">
    <location>
        <position position="1"/>
    </location>
</feature>
<reference evidence="1 2" key="1">
    <citation type="submission" date="2019-03" db="EMBL/GenBank/DDBJ databases">
        <title>Root nodule microbial communities of legume samples collected from USA, Mexico and Botswana.</title>
        <authorList>
            <person name="Hirsch A."/>
        </authorList>
    </citation>
    <scope>NUCLEOTIDE SEQUENCE [LARGE SCALE GENOMIC DNA]</scope>
    <source>
        <strain evidence="1 2">55</strain>
    </source>
</reference>
<sequence length="30" mass="3437">ALDKSQFPLFRKHFGLFSPSDPQIPVNHRG</sequence>
<evidence type="ECO:0000313" key="2">
    <source>
        <dbReference type="Proteomes" id="UP000295805"/>
    </source>
</evidence>
<dbReference type="EMBL" id="SMCX01000056">
    <property type="protein sequence ID" value="TCW18455.1"/>
    <property type="molecule type" value="Genomic_DNA"/>
</dbReference>
<name>A0A4R3ZM66_9ACTN</name>
<accession>A0A4R3ZM66</accession>
<dbReference type="Proteomes" id="UP000295805">
    <property type="component" value="Unassembled WGS sequence"/>
</dbReference>
<gene>
    <name evidence="1" type="ORF">EDD19_1565</name>
</gene>
<proteinExistence type="predicted"/>
<dbReference type="AlphaFoldDB" id="A0A4R3ZM66"/>
<comment type="caution">
    <text evidence="1">The sequence shown here is derived from an EMBL/GenBank/DDBJ whole genome shotgun (WGS) entry which is preliminary data.</text>
</comment>
<evidence type="ECO:0000313" key="1">
    <source>
        <dbReference type="EMBL" id="TCW18455.1"/>
    </source>
</evidence>
<organism evidence="1 2">
    <name type="scientific">Dietzia cinnamea</name>
    <dbReference type="NCBI Taxonomy" id="321318"/>
    <lineage>
        <taxon>Bacteria</taxon>
        <taxon>Bacillati</taxon>
        <taxon>Actinomycetota</taxon>
        <taxon>Actinomycetes</taxon>
        <taxon>Mycobacteriales</taxon>
        <taxon>Dietziaceae</taxon>
        <taxon>Dietzia</taxon>
    </lineage>
</organism>
<protein>
    <submittedName>
        <fullName evidence="1">Uncharacterized protein</fullName>
    </submittedName>
</protein>